<reference evidence="4" key="1">
    <citation type="journal article" date="2022" name="Int. J. Syst. Evol. Microbiol.">
        <title>Genome-based, phenotypic and chemotaxonomic classification of Faecalibacterium strains: proposal of three novel species Faecalibacterium duncaniae sp. nov., Faecalibacterium hattorii sp. nov. and Faecalibacterium gallinarum sp. nov. .</title>
        <authorList>
            <person name="Sakamoto M."/>
            <person name="Sakurai N."/>
            <person name="Tanno H."/>
            <person name="Iino T."/>
            <person name="Ohkuma M."/>
            <person name="Endo A."/>
        </authorList>
    </citation>
    <scope>NUCLEOTIDE SEQUENCE</scope>
    <source>
        <strain evidence="4">JCM 17207</strain>
    </source>
</reference>
<evidence type="ECO:0000313" key="4">
    <source>
        <dbReference type="EMBL" id="GJN65381.1"/>
    </source>
</evidence>
<feature type="domain" description="Putative metallopeptidase" evidence="3">
    <location>
        <begin position="12"/>
        <end position="151"/>
    </location>
</feature>
<dbReference type="PANTHER" id="PTHR38730">
    <property type="entry name" value="SLL7028 PROTEIN"/>
    <property type="match status" value="1"/>
</dbReference>
<protein>
    <recommendedName>
        <fullName evidence="6">Metallopeptidase</fullName>
    </recommendedName>
</protein>
<comment type="caution">
    <text evidence="4">The sequence shown here is derived from an EMBL/GenBank/DDBJ whole genome shotgun (WGS) entry which is preliminary data.</text>
</comment>
<evidence type="ECO:0000259" key="3">
    <source>
        <dbReference type="Pfam" id="PF13203"/>
    </source>
</evidence>
<gene>
    <name evidence="4" type="ORF">JCM17207_20060</name>
</gene>
<evidence type="ECO:0008006" key="6">
    <source>
        <dbReference type="Google" id="ProtNLM"/>
    </source>
</evidence>
<dbReference type="InterPro" id="IPR025154">
    <property type="entry name" value="Put_metallopeptidase_dom"/>
</dbReference>
<dbReference type="Gene3D" id="3.40.50.410">
    <property type="entry name" value="von Willebrand factor, type A domain"/>
    <property type="match status" value="1"/>
</dbReference>
<evidence type="ECO:0000313" key="5">
    <source>
        <dbReference type="Proteomes" id="UP001055185"/>
    </source>
</evidence>
<proteinExistence type="predicted"/>
<dbReference type="RefSeq" id="WP_238317602.1">
    <property type="nucleotide sequence ID" value="NZ_BQKV01000098.1"/>
</dbReference>
<evidence type="ECO:0000259" key="2">
    <source>
        <dbReference type="Pfam" id="PF09967"/>
    </source>
</evidence>
<dbReference type="AlphaFoldDB" id="A0AA37IZS6"/>
<dbReference type="PANTHER" id="PTHR38730:SF1">
    <property type="entry name" value="SLL7028 PROTEIN"/>
    <property type="match status" value="1"/>
</dbReference>
<dbReference type="Proteomes" id="UP001055185">
    <property type="component" value="Unassembled WGS sequence"/>
</dbReference>
<dbReference type="Pfam" id="PF13203">
    <property type="entry name" value="DUF2201_N"/>
    <property type="match status" value="1"/>
</dbReference>
<dbReference type="InterPro" id="IPR018698">
    <property type="entry name" value="VWA-like_dom"/>
</dbReference>
<evidence type="ECO:0000256" key="1">
    <source>
        <dbReference type="SAM" id="MobiDB-lite"/>
    </source>
</evidence>
<accession>A0AA37IZS6</accession>
<name>A0AA37IZS6_9FIRM</name>
<feature type="domain" description="VWA-like" evidence="2">
    <location>
        <begin position="322"/>
        <end position="461"/>
    </location>
</feature>
<feature type="region of interest" description="Disordered" evidence="1">
    <location>
        <begin position="176"/>
        <end position="205"/>
    </location>
</feature>
<organism evidence="4 5">
    <name type="scientific">Faecalibacterium gallinarum</name>
    <dbReference type="NCBI Taxonomy" id="2903556"/>
    <lineage>
        <taxon>Bacteria</taxon>
        <taxon>Bacillati</taxon>
        <taxon>Bacillota</taxon>
        <taxon>Clostridia</taxon>
        <taxon>Eubacteriales</taxon>
        <taxon>Oscillospiraceae</taxon>
        <taxon>Faecalibacterium</taxon>
    </lineage>
</organism>
<keyword evidence="5" id="KW-1185">Reference proteome</keyword>
<dbReference type="InterPro" id="IPR036465">
    <property type="entry name" value="vWFA_dom_sf"/>
</dbReference>
<dbReference type="EMBL" id="BQKV01000098">
    <property type="protein sequence ID" value="GJN65381.1"/>
    <property type="molecule type" value="Genomic_DNA"/>
</dbReference>
<sequence length="473" mass="54270">MQTLSSLAIQVLTLARSRLMADLRFLSGSLEQLIPAPAEELPAPLATDGGTLYYCPVRLLELFKQQQDLPARALLHLTLHCLLGHPFQKQELDRPLWNLACDIAVEEIIRQLAPPSFTPEVSPARQDWRLRLAEHCPHMTSQEIYHYLTEHRPGQEECAALTTLFARDSHALWYTRSASEEPGPRFPGAPTPGEESEDPLRETETIRPQNDQTAENLLLRRRQTLRQQWKQLARKAEADLKLFSRRYGRRAGALMDGLAPITFEECDYSEFLRRFGEQNEVMQLSDDAFDLIYYTYGLKKYGNVPLIEPLEYRDDKRIREFVIAIDTSGSVQGEIVQSFLQRTCDVLRQSGSFTSRVEIYLVQCDAEIQSVQRLTDLDQLHELIPQLKLRGFGGTDFRPVFEYVDQLLETRRLTRLNGLLYFTDGAGAYPEKVPAYKTAFIFNRDDCLSPEVPPWAIRAVLTTDNIRLLKEEP</sequence>
<dbReference type="Pfam" id="PF09967">
    <property type="entry name" value="DUF2201"/>
    <property type="match status" value="1"/>
</dbReference>
<dbReference type="SUPFAM" id="SSF53300">
    <property type="entry name" value="vWA-like"/>
    <property type="match status" value="1"/>
</dbReference>
<dbReference type="CDD" id="cd00198">
    <property type="entry name" value="vWFA"/>
    <property type="match status" value="1"/>
</dbReference>